<dbReference type="PANTHER" id="PTHR43333">
    <property type="entry name" value="2-HACID_DH_C DOMAIN-CONTAINING PROTEIN"/>
    <property type="match status" value="1"/>
</dbReference>
<dbReference type="SUPFAM" id="SSF52283">
    <property type="entry name" value="Formate/glycerate dehydrogenase catalytic domain-like"/>
    <property type="match status" value="1"/>
</dbReference>
<dbReference type="InterPro" id="IPR006139">
    <property type="entry name" value="D-isomer_2_OHA_DH_cat_dom"/>
</dbReference>
<dbReference type="RefSeq" id="WP_089753214.1">
    <property type="nucleotide sequence ID" value="NZ_FOOG01000033.1"/>
</dbReference>
<sequence>MKVVSAIKRVPEDIQTRLKENFNEVEFLFCHGIEEAERYLKEADVFITYGEDLNPERIKQARQLKWIMVLSAGLDKMPFQEIQQRGILVTNVRGIHAEPMAEYAISMLLQVSRNAKAYVEFEKNHEWNRRMINQEISGRTMVVLGTGAIAQGVARLAQAFRMKTIGVSRSGNSKPHFDETYKVEELHQVLDQGEYVVAVLPSTKDTQYLLNLDHFKAMPDHAIFLNMGRGDLVQSDVILQAVQNSYIAHAVLDVFEEEPLPEDHPFWEEEKVTITPHTSGQSPGYVPRGFEIFEENLHTFLNKKGELKNKIDPKRGY</sequence>
<dbReference type="CDD" id="cd05300">
    <property type="entry name" value="2-Hacid_dh_1"/>
    <property type="match status" value="1"/>
</dbReference>
<feature type="domain" description="D-isomer specific 2-hydroxyacid dehydrogenase catalytic" evidence="5">
    <location>
        <begin position="8"/>
        <end position="302"/>
    </location>
</feature>
<organism evidence="7 8">
    <name type="scientific">Halobacillus alkaliphilus</name>
    <dbReference type="NCBI Taxonomy" id="396056"/>
    <lineage>
        <taxon>Bacteria</taxon>
        <taxon>Bacillati</taxon>
        <taxon>Bacillota</taxon>
        <taxon>Bacilli</taxon>
        <taxon>Bacillales</taxon>
        <taxon>Bacillaceae</taxon>
        <taxon>Halobacillus</taxon>
    </lineage>
</organism>
<dbReference type="OrthoDB" id="9805416at2"/>
<dbReference type="Pfam" id="PF00389">
    <property type="entry name" value="2-Hacid_dh"/>
    <property type="match status" value="1"/>
</dbReference>
<evidence type="ECO:0000313" key="8">
    <source>
        <dbReference type="Proteomes" id="UP000198897"/>
    </source>
</evidence>
<keyword evidence="2 4" id="KW-0560">Oxidoreductase</keyword>
<dbReference type="AlphaFoldDB" id="A0A1I2QWW1"/>
<dbReference type="Proteomes" id="UP000198897">
    <property type="component" value="Unassembled WGS sequence"/>
</dbReference>
<dbReference type="GO" id="GO:0051287">
    <property type="term" value="F:NAD binding"/>
    <property type="evidence" value="ECO:0007669"/>
    <property type="project" value="InterPro"/>
</dbReference>
<dbReference type="InterPro" id="IPR036291">
    <property type="entry name" value="NAD(P)-bd_dom_sf"/>
</dbReference>
<dbReference type="PANTHER" id="PTHR43333:SF1">
    <property type="entry name" value="D-ISOMER SPECIFIC 2-HYDROXYACID DEHYDROGENASE NAD-BINDING DOMAIN-CONTAINING PROTEIN"/>
    <property type="match status" value="1"/>
</dbReference>
<feature type="domain" description="D-isomer specific 2-hydroxyacid dehydrogenase NAD-binding" evidence="6">
    <location>
        <begin position="105"/>
        <end position="279"/>
    </location>
</feature>
<dbReference type="Pfam" id="PF02826">
    <property type="entry name" value="2-Hacid_dh_C"/>
    <property type="match status" value="1"/>
</dbReference>
<reference evidence="8" key="1">
    <citation type="submission" date="2016-10" db="EMBL/GenBank/DDBJ databases">
        <authorList>
            <person name="Varghese N."/>
            <person name="Submissions S."/>
        </authorList>
    </citation>
    <scope>NUCLEOTIDE SEQUENCE [LARGE SCALE GENOMIC DNA]</scope>
    <source>
        <strain evidence="8">FP5</strain>
    </source>
</reference>
<evidence type="ECO:0000256" key="2">
    <source>
        <dbReference type="ARBA" id="ARBA00023002"/>
    </source>
</evidence>
<accession>A0A1I2QWW1</accession>
<evidence type="ECO:0000259" key="6">
    <source>
        <dbReference type="Pfam" id="PF02826"/>
    </source>
</evidence>
<comment type="similarity">
    <text evidence="1 4">Belongs to the D-isomer specific 2-hydroxyacid dehydrogenase family.</text>
</comment>
<dbReference type="FunFam" id="3.40.50.720:FF:000363">
    <property type="entry name" value="D-isomer specific 2-hydroxyacid dehydrogenase"/>
    <property type="match status" value="1"/>
</dbReference>
<keyword evidence="8" id="KW-1185">Reference proteome</keyword>
<name>A0A1I2QWW1_9BACI</name>
<proteinExistence type="inferred from homology"/>
<dbReference type="GO" id="GO:0016616">
    <property type="term" value="F:oxidoreductase activity, acting on the CH-OH group of donors, NAD or NADP as acceptor"/>
    <property type="evidence" value="ECO:0007669"/>
    <property type="project" value="InterPro"/>
</dbReference>
<gene>
    <name evidence="7" type="ORF">SAMN05216353_1336</name>
</gene>
<evidence type="ECO:0000256" key="4">
    <source>
        <dbReference type="RuleBase" id="RU003719"/>
    </source>
</evidence>
<dbReference type="Gene3D" id="3.40.50.720">
    <property type="entry name" value="NAD(P)-binding Rossmann-like Domain"/>
    <property type="match status" value="2"/>
</dbReference>
<evidence type="ECO:0000313" key="7">
    <source>
        <dbReference type="EMBL" id="SFG30141.1"/>
    </source>
</evidence>
<evidence type="ECO:0000256" key="3">
    <source>
        <dbReference type="ARBA" id="ARBA00023027"/>
    </source>
</evidence>
<protein>
    <submittedName>
        <fullName evidence="7">Phosphoglycerate dehydrogenase</fullName>
    </submittedName>
</protein>
<dbReference type="InterPro" id="IPR006140">
    <property type="entry name" value="D-isomer_DH_NAD-bd"/>
</dbReference>
<evidence type="ECO:0000259" key="5">
    <source>
        <dbReference type="Pfam" id="PF00389"/>
    </source>
</evidence>
<evidence type="ECO:0000256" key="1">
    <source>
        <dbReference type="ARBA" id="ARBA00005854"/>
    </source>
</evidence>
<dbReference type="EMBL" id="FOOG01000033">
    <property type="protein sequence ID" value="SFG30141.1"/>
    <property type="molecule type" value="Genomic_DNA"/>
</dbReference>
<dbReference type="SUPFAM" id="SSF51735">
    <property type="entry name" value="NAD(P)-binding Rossmann-fold domains"/>
    <property type="match status" value="1"/>
</dbReference>
<keyword evidence="3" id="KW-0520">NAD</keyword>